<comment type="caution">
    <text evidence="2">The sequence shown here is derived from an EMBL/GenBank/DDBJ whole genome shotgun (WGS) entry which is preliminary data.</text>
</comment>
<accession>A0A1D2N3N3</accession>
<evidence type="ECO:0000256" key="1">
    <source>
        <dbReference type="SAM" id="Phobius"/>
    </source>
</evidence>
<keyword evidence="1" id="KW-1133">Transmembrane helix</keyword>
<reference evidence="2 3" key="1">
    <citation type="journal article" date="2016" name="Genome Biol. Evol.">
        <title>Gene Family Evolution Reflects Adaptation to Soil Environmental Stressors in the Genome of the Collembolan Orchesella cincta.</title>
        <authorList>
            <person name="Faddeeva-Vakhrusheva A."/>
            <person name="Derks M.F."/>
            <person name="Anvar S.Y."/>
            <person name="Agamennone V."/>
            <person name="Suring W."/>
            <person name="Smit S."/>
            <person name="van Straalen N.M."/>
            <person name="Roelofs D."/>
        </authorList>
    </citation>
    <scope>NUCLEOTIDE SEQUENCE [LARGE SCALE GENOMIC DNA]</scope>
    <source>
        <tissue evidence="2">Mixed pool</tissue>
    </source>
</reference>
<evidence type="ECO:0000313" key="2">
    <source>
        <dbReference type="EMBL" id="ODM99850.1"/>
    </source>
</evidence>
<feature type="non-terminal residue" evidence="2">
    <location>
        <position position="1"/>
    </location>
</feature>
<feature type="transmembrane region" description="Helical" evidence="1">
    <location>
        <begin position="51"/>
        <end position="71"/>
    </location>
</feature>
<dbReference type="Proteomes" id="UP000094527">
    <property type="component" value="Unassembled WGS sequence"/>
</dbReference>
<feature type="transmembrane region" description="Helical" evidence="1">
    <location>
        <begin position="12"/>
        <end position="31"/>
    </location>
</feature>
<gene>
    <name evidence="2" type="ORF">Ocin01_06833</name>
</gene>
<keyword evidence="3" id="KW-1185">Reference proteome</keyword>
<dbReference type="AlphaFoldDB" id="A0A1D2N3N3"/>
<evidence type="ECO:0000313" key="3">
    <source>
        <dbReference type="Proteomes" id="UP000094527"/>
    </source>
</evidence>
<dbReference type="EMBL" id="LJIJ01000252">
    <property type="protein sequence ID" value="ODM99850.1"/>
    <property type="molecule type" value="Genomic_DNA"/>
</dbReference>
<organism evidence="2 3">
    <name type="scientific">Orchesella cincta</name>
    <name type="common">Springtail</name>
    <name type="synonym">Podura cincta</name>
    <dbReference type="NCBI Taxonomy" id="48709"/>
    <lineage>
        <taxon>Eukaryota</taxon>
        <taxon>Metazoa</taxon>
        <taxon>Ecdysozoa</taxon>
        <taxon>Arthropoda</taxon>
        <taxon>Hexapoda</taxon>
        <taxon>Collembola</taxon>
        <taxon>Entomobryomorpha</taxon>
        <taxon>Entomobryoidea</taxon>
        <taxon>Orchesellidae</taxon>
        <taxon>Orchesellinae</taxon>
        <taxon>Orchesella</taxon>
    </lineage>
</organism>
<keyword evidence="1" id="KW-0812">Transmembrane</keyword>
<proteinExistence type="predicted"/>
<keyword evidence="1" id="KW-0472">Membrane</keyword>
<name>A0A1D2N3N3_ORCCI</name>
<sequence>ALFFSPEKCSKYVLGGLGALILGLGCCSWLSVPTETEINPTNQGAQIEILFGILIKSAVLSYTMLCPLVYFQSYISEVDPRSITKDLQLTLDIYGFIT</sequence>
<protein>
    <submittedName>
        <fullName evidence="2">Uncharacterized protein</fullName>
    </submittedName>
</protein>